<evidence type="ECO:0000256" key="2">
    <source>
        <dbReference type="SAM" id="SignalP"/>
    </source>
</evidence>
<protein>
    <submittedName>
        <fullName evidence="3">Uncharacterized protein</fullName>
    </submittedName>
</protein>
<feature type="chain" id="PRO_5040242361" evidence="2">
    <location>
        <begin position="27"/>
        <end position="169"/>
    </location>
</feature>
<feature type="signal peptide" evidence="2">
    <location>
        <begin position="1"/>
        <end position="26"/>
    </location>
</feature>
<dbReference type="EMBL" id="MU001492">
    <property type="protein sequence ID" value="KAF2451391.1"/>
    <property type="molecule type" value="Genomic_DNA"/>
</dbReference>
<dbReference type="AlphaFoldDB" id="A0A9P4PYW3"/>
<sequence length="169" mass="18492">MASTTTTYLLFTKLQAPLILVAPVVTQERSSTSQIDRIRISRGRTRTIPMTVDLISQDFQTDQSARASKKPRTHTAANPLLQAAARAPAPELGGHSLGLPSGFDMLNTSFYARNEFKGHDLGEKYNSLEHPFEVSDDDYEDNGHNGDAEDGGAKNDEDSARKNNAQESV</sequence>
<comment type="caution">
    <text evidence="3">The sequence shown here is derived from an EMBL/GenBank/DDBJ whole genome shotgun (WGS) entry which is preliminary data.</text>
</comment>
<accession>A0A9P4PYW3</accession>
<feature type="compositionally biased region" description="Basic and acidic residues" evidence="1">
    <location>
        <begin position="141"/>
        <end position="161"/>
    </location>
</feature>
<dbReference type="Proteomes" id="UP000799764">
    <property type="component" value="Unassembled WGS sequence"/>
</dbReference>
<organism evidence="3 4">
    <name type="scientific">Karstenula rhodostoma CBS 690.94</name>
    <dbReference type="NCBI Taxonomy" id="1392251"/>
    <lineage>
        <taxon>Eukaryota</taxon>
        <taxon>Fungi</taxon>
        <taxon>Dikarya</taxon>
        <taxon>Ascomycota</taxon>
        <taxon>Pezizomycotina</taxon>
        <taxon>Dothideomycetes</taxon>
        <taxon>Pleosporomycetidae</taxon>
        <taxon>Pleosporales</taxon>
        <taxon>Massarineae</taxon>
        <taxon>Didymosphaeriaceae</taxon>
        <taxon>Karstenula</taxon>
    </lineage>
</organism>
<gene>
    <name evidence="3" type="ORF">P171DRAFT_478433</name>
</gene>
<evidence type="ECO:0000256" key="1">
    <source>
        <dbReference type="SAM" id="MobiDB-lite"/>
    </source>
</evidence>
<keyword evidence="4" id="KW-1185">Reference proteome</keyword>
<evidence type="ECO:0000313" key="4">
    <source>
        <dbReference type="Proteomes" id="UP000799764"/>
    </source>
</evidence>
<name>A0A9P4PYW3_9PLEO</name>
<proteinExistence type="predicted"/>
<keyword evidence="2" id="KW-0732">Signal</keyword>
<feature type="region of interest" description="Disordered" evidence="1">
    <location>
        <begin position="130"/>
        <end position="169"/>
    </location>
</feature>
<evidence type="ECO:0000313" key="3">
    <source>
        <dbReference type="EMBL" id="KAF2451391.1"/>
    </source>
</evidence>
<reference evidence="3" key="1">
    <citation type="journal article" date="2020" name="Stud. Mycol.">
        <title>101 Dothideomycetes genomes: a test case for predicting lifestyles and emergence of pathogens.</title>
        <authorList>
            <person name="Haridas S."/>
            <person name="Albert R."/>
            <person name="Binder M."/>
            <person name="Bloem J."/>
            <person name="Labutti K."/>
            <person name="Salamov A."/>
            <person name="Andreopoulos B."/>
            <person name="Baker S."/>
            <person name="Barry K."/>
            <person name="Bills G."/>
            <person name="Bluhm B."/>
            <person name="Cannon C."/>
            <person name="Castanera R."/>
            <person name="Culley D."/>
            <person name="Daum C."/>
            <person name="Ezra D."/>
            <person name="Gonzalez J."/>
            <person name="Henrissat B."/>
            <person name="Kuo A."/>
            <person name="Liang C."/>
            <person name="Lipzen A."/>
            <person name="Lutzoni F."/>
            <person name="Magnuson J."/>
            <person name="Mondo S."/>
            <person name="Nolan M."/>
            <person name="Ohm R."/>
            <person name="Pangilinan J."/>
            <person name="Park H.-J."/>
            <person name="Ramirez L."/>
            <person name="Alfaro M."/>
            <person name="Sun H."/>
            <person name="Tritt A."/>
            <person name="Yoshinaga Y."/>
            <person name="Zwiers L.-H."/>
            <person name="Turgeon B."/>
            <person name="Goodwin S."/>
            <person name="Spatafora J."/>
            <person name="Crous P."/>
            <person name="Grigoriev I."/>
        </authorList>
    </citation>
    <scope>NUCLEOTIDE SEQUENCE</scope>
    <source>
        <strain evidence="3">CBS 690.94</strain>
    </source>
</reference>